<dbReference type="AlphaFoldDB" id="G7JN46"/>
<sequence length="448" mass="50200">MVRIELEFRAESILTESSRTQMDSTRLDSFLALHQHKKEDTAVFAKKKKDTALFHHKTKTRTTVGSSFSFLFLFPLPSPSSSSPTDLTGNNHPKLKHSRLVLRPGKAGDLTRSRFVLAKLLKMSDLTFRVGETIESKTFITGYRGAWFRCKIVKIGKKDGVASYSLAYPDYPDQKISQIKVYQIPSHITKSKASKKELMVRPPFPTIYRESEKLDVNAFSEVIVIVNDEWKVGDLVDWFSDGCYWCGKVTEVFGNDKVQIDLLPPPLGEGSSYEALTKDLRPSLDWSPEKGWTVCMPTEEGCRCPARIMNPASSDGSVNVGQSSYRTVERREQRSSVGNSVDIEEAGSKSGGTSISSSHIMDASIENFERTASNSRCNDDDYPAKKMRSNLSLCLNSMSSNTMESAILDLEELVNKIKWLRAVLKSEVPLSGAKRPSWEFLQHHASCI</sequence>
<organism evidence="3 5">
    <name type="scientific">Medicago truncatula</name>
    <name type="common">Barrel medic</name>
    <name type="synonym">Medicago tribuloides</name>
    <dbReference type="NCBI Taxonomy" id="3880"/>
    <lineage>
        <taxon>Eukaryota</taxon>
        <taxon>Viridiplantae</taxon>
        <taxon>Streptophyta</taxon>
        <taxon>Embryophyta</taxon>
        <taxon>Tracheophyta</taxon>
        <taxon>Spermatophyta</taxon>
        <taxon>Magnoliopsida</taxon>
        <taxon>eudicotyledons</taxon>
        <taxon>Gunneridae</taxon>
        <taxon>Pentapetalae</taxon>
        <taxon>rosids</taxon>
        <taxon>fabids</taxon>
        <taxon>Fabales</taxon>
        <taxon>Fabaceae</taxon>
        <taxon>Papilionoideae</taxon>
        <taxon>50 kb inversion clade</taxon>
        <taxon>NPAAA clade</taxon>
        <taxon>Hologalegina</taxon>
        <taxon>IRL clade</taxon>
        <taxon>Trifolieae</taxon>
        <taxon>Medicago</taxon>
    </lineage>
</organism>
<dbReference type="eggNOG" id="ENOG502QWQ5">
    <property type="taxonomic scope" value="Eukaryota"/>
</dbReference>
<dbReference type="STRING" id="3880.G7JN46"/>
<dbReference type="Proteomes" id="UP000002051">
    <property type="component" value="Chromosome 4"/>
</dbReference>
<feature type="region of interest" description="Disordered" evidence="1">
    <location>
        <begin position="313"/>
        <end position="357"/>
    </location>
</feature>
<feature type="domain" description="Agenet" evidence="2">
    <location>
        <begin position="228"/>
        <end position="288"/>
    </location>
</feature>
<feature type="compositionally biased region" description="Polar residues" evidence="1">
    <location>
        <begin position="313"/>
        <end position="326"/>
    </location>
</feature>
<dbReference type="InterPro" id="IPR014002">
    <property type="entry name" value="Agenet_dom_plant"/>
</dbReference>
<protein>
    <submittedName>
        <fullName evidence="3">Agenet domain protein</fullName>
    </submittedName>
</protein>
<reference evidence="3 5" key="2">
    <citation type="journal article" date="2014" name="BMC Genomics">
        <title>An improved genome release (version Mt4.0) for the model legume Medicago truncatula.</title>
        <authorList>
            <person name="Tang H."/>
            <person name="Krishnakumar V."/>
            <person name="Bidwell S."/>
            <person name="Rosen B."/>
            <person name="Chan A."/>
            <person name="Zhou S."/>
            <person name="Gentzbittel L."/>
            <person name="Childs K.L."/>
            <person name="Yandell M."/>
            <person name="Gundlach H."/>
            <person name="Mayer K.F."/>
            <person name="Schwartz D.C."/>
            <person name="Town C.D."/>
        </authorList>
    </citation>
    <scope>GENOME REANNOTATION</scope>
    <source>
        <strain evidence="4 5">cv. Jemalong A17</strain>
    </source>
</reference>
<name>G7JN46_MEDTR</name>
<evidence type="ECO:0000259" key="2">
    <source>
        <dbReference type="SMART" id="SM00743"/>
    </source>
</evidence>
<dbReference type="HOGENOM" id="CLU_049518_0_0_1"/>
<reference evidence="4" key="3">
    <citation type="submission" date="2015-04" db="UniProtKB">
        <authorList>
            <consortium name="EnsemblPlants"/>
        </authorList>
    </citation>
    <scope>IDENTIFICATION</scope>
    <source>
        <strain evidence="4">cv. Jemalong A17</strain>
    </source>
</reference>
<evidence type="ECO:0000313" key="4">
    <source>
        <dbReference type="EnsemblPlants" id="AES87683"/>
    </source>
</evidence>
<gene>
    <name evidence="3" type="ordered locus">MTR_4g032190</name>
</gene>
<evidence type="ECO:0000313" key="5">
    <source>
        <dbReference type="Proteomes" id="UP000002051"/>
    </source>
</evidence>
<evidence type="ECO:0000313" key="3">
    <source>
        <dbReference type="EMBL" id="AES87683.2"/>
    </source>
</evidence>
<dbReference type="InterPro" id="IPR008395">
    <property type="entry name" value="Agenet-like_dom"/>
</dbReference>
<dbReference type="EMBL" id="CM001220">
    <property type="protein sequence ID" value="AES87683.2"/>
    <property type="molecule type" value="Genomic_DNA"/>
</dbReference>
<dbReference type="PANTHER" id="PTHR36805:SF7">
    <property type="entry name" value="AGENET DOMAIN-CONTAINING PROTEIN"/>
    <property type="match status" value="1"/>
</dbReference>
<dbReference type="SMART" id="SM00743">
    <property type="entry name" value="Agenet"/>
    <property type="match status" value="1"/>
</dbReference>
<accession>A0A0C3WUL5</accession>
<evidence type="ECO:0000256" key="1">
    <source>
        <dbReference type="SAM" id="MobiDB-lite"/>
    </source>
</evidence>
<dbReference type="PaxDb" id="3880-AES87677"/>
<dbReference type="PANTHER" id="PTHR36805">
    <property type="entry name" value="AGENET DOMAIN-CONTAINING PROTEIN"/>
    <property type="match status" value="1"/>
</dbReference>
<keyword evidence="5" id="KW-1185">Reference proteome</keyword>
<reference evidence="3 5" key="1">
    <citation type="journal article" date="2011" name="Nature">
        <title>The Medicago genome provides insight into the evolution of rhizobial symbioses.</title>
        <authorList>
            <person name="Young N.D."/>
            <person name="Debelle F."/>
            <person name="Oldroyd G.E."/>
            <person name="Geurts R."/>
            <person name="Cannon S.B."/>
            <person name="Udvardi M.K."/>
            <person name="Benedito V.A."/>
            <person name="Mayer K.F."/>
            <person name="Gouzy J."/>
            <person name="Schoof H."/>
            <person name="Van de Peer Y."/>
            <person name="Proost S."/>
            <person name="Cook D.R."/>
            <person name="Meyers B.C."/>
            <person name="Spannagl M."/>
            <person name="Cheung F."/>
            <person name="De Mita S."/>
            <person name="Krishnakumar V."/>
            <person name="Gundlach H."/>
            <person name="Zhou S."/>
            <person name="Mudge J."/>
            <person name="Bharti A.K."/>
            <person name="Murray J.D."/>
            <person name="Naoumkina M.A."/>
            <person name="Rosen B."/>
            <person name="Silverstein K.A."/>
            <person name="Tang H."/>
            <person name="Rombauts S."/>
            <person name="Zhao P.X."/>
            <person name="Zhou P."/>
            <person name="Barbe V."/>
            <person name="Bardou P."/>
            <person name="Bechner M."/>
            <person name="Bellec A."/>
            <person name="Berger A."/>
            <person name="Berges H."/>
            <person name="Bidwell S."/>
            <person name="Bisseling T."/>
            <person name="Choisne N."/>
            <person name="Couloux A."/>
            <person name="Denny R."/>
            <person name="Deshpande S."/>
            <person name="Dai X."/>
            <person name="Doyle J.J."/>
            <person name="Dudez A.M."/>
            <person name="Farmer A.D."/>
            <person name="Fouteau S."/>
            <person name="Franken C."/>
            <person name="Gibelin C."/>
            <person name="Gish J."/>
            <person name="Goldstein S."/>
            <person name="Gonzalez A.J."/>
            <person name="Green P.J."/>
            <person name="Hallab A."/>
            <person name="Hartog M."/>
            <person name="Hua A."/>
            <person name="Humphray S.J."/>
            <person name="Jeong D.H."/>
            <person name="Jing Y."/>
            <person name="Jocker A."/>
            <person name="Kenton S.M."/>
            <person name="Kim D.J."/>
            <person name="Klee K."/>
            <person name="Lai H."/>
            <person name="Lang C."/>
            <person name="Lin S."/>
            <person name="Macmil S.L."/>
            <person name="Magdelenat G."/>
            <person name="Matthews L."/>
            <person name="McCorrison J."/>
            <person name="Monaghan E.L."/>
            <person name="Mun J.H."/>
            <person name="Najar F.Z."/>
            <person name="Nicholson C."/>
            <person name="Noirot C."/>
            <person name="O'Bleness M."/>
            <person name="Paule C.R."/>
            <person name="Poulain J."/>
            <person name="Prion F."/>
            <person name="Qin B."/>
            <person name="Qu C."/>
            <person name="Retzel E.F."/>
            <person name="Riddle C."/>
            <person name="Sallet E."/>
            <person name="Samain S."/>
            <person name="Samson N."/>
            <person name="Sanders I."/>
            <person name="Saurat O."/>
            <person name="Scarpelli C."/>
            <person name="Schiex T."/>
            <person name="Segurens B."/>
            <person name="Severin A.J."/>
            <person name="Sherrier D.J."/>
            <person name="Shi R."/>
            <person name="Sims S."/>
            <person name="Singer S.R."/>
            <person name="Sinharoy S."/>
            <person name="Sterck L."/>
            <person name="Viollet A."/>
            <person name="Wang B.B."/>
            <person name="Wang K."/>
            <person name="Wang M."/>
            <person name="Wang X."/>
            <person name="Warfsmann J."/>
            <person name="Weissenbach J."/>
            <person name="White D.D."/>
            <person name="White J.D."/>
            <person name="Wiley G.B."/>
            <person name="Wincker P."/>
            <person name="Xing Y."/>
            <person name="Yang L."/>
            <person name="Yao Z."/>
            <person name="Ying F."/>
            <person name="Zhai J."/>
            <person name="Zhou L."/>
            <person name="Zuber A."/>
            <person name="Denarie J."/>
            <person name="Dixon R.A."/>
            <person name="May G.D."/>
            <person name="Schwartz D.C."/>
            <person name="Rogers J."/>
            <person name="Quetier F."/>
            <person name="Town C.D."/>
            <person name="Roe B.A."/>
        </authorList>
    </citation>
    <scope>NUCLEOTIDE SEQUENCE [LARGE SCALE GENOMIC DNA]</scope>
    <source>
        <strain evidence="3">A17</strain>
        <strain evidence="4 5">cv. Jemalong A17</strain>
    </source>
</reference>
<accession>G7JN46</accession>
<proteinExistence type="predicted"/>
<dbReference type="Pfam" id="PF05641">
    <property type="entry name" value="Agenet"/>
    <property type="match status" value="1"/>
</dbReference>
<dbReference type="EnsemblPlants" id="AES87683">
    <property type="protein sequence ID" value="AES87683"/>
    <property type="gene ID" value="MTR_4g032190"/>
</dbReference>